<accession>A0A4R3RJ14</accession>
<sequence length="42" mass="4812">MNGDLQDPDLPKRPEKRWPLGFWLAWAALTLLIVLVIAIWGP</sequence>
<reference evidence="2 3" key="1">
    <citation type="submission" date="2019-03" db="EMBL/GenBank/DDBJ databases">
        <title>Genomic Encyclopedia of Type Strains, Phase IV (KMG-V): Genome sequencing to study the core and pangenomes of soil and plant-associated prokaryotes.</title>
        <authorList>
            <person name="Whitman W."/>
        </authorList>
    </citation>
    <scope>NUCLEOTIDE SEQUENCE [LARGE SCALE GENOMIC DNA]</scope>
    <source>
        <strain evidence="2 3">IE4868</strain>
    </source>
</reference>
<evidence type="ECO:0000313" key="3">
    <source>
        <dbReference type="Proteomes" id="UP000295507"/>
    </source>
</evidence>
<name>A0A4R3RJ14_9HYPH</name>
<organism evidence="2 3">
    <name type="scientific">Rhizobium azibense</name>
    <dbReference type="NCBI Taxonomy" id="1136135"/>
    <lineage>
        <taxon>Bacteria</taxon>
        <taxon>Pseudomonadati</taxon>
        <taxon>Pseudomonadota</taxon>
        <taxon>Alphaproteobacteria</taxon>
        <taxon>Hyphomicrobiales</taxon>
        <taxon>Rhizobiaceae</taxon>
        <taxon>Rhizobium/Agrobacterium group</taxon>
        <taxon>Rhizobium</taxon>
    </lineage>
</organism>
<feature type="transmembrane region" description="Helical" evidence="1">
    <location>
        <begin position="20"/>
        <end position="40"/>
    </location>
</feature>
<proteinExistence type="predicted"/>
<protein>
    <submittedName>
        <fullName evidence="2">Uncharacterized protein</fullName>
    </submittedName>
</protein>
<dbReference type="EMBL" id="SMBK01000015">
    <property type="protein sequence ID" value="TCU33552.1"/>
    <property type="molecule type" value="Genomic_DNA"/>
</dbReference>
<dbReference type="AlphaFoldDB" id="A0A4R3RJ14"/>
<comment type="caution">
    <text evidence="2">The sequence shown here is derived from an EMBL/GenBank/DDBJ whole genome shotgun (WGS) entry which is preliminary data.</text>
</comment>
<evidence type="ECO:0000313" key="2">
    <source>
        <dbReference type="EMBL" id="TCU33552.1"/>
    </source>
</evidence>
<keyword evidence="1" id="KW-0812">Transmembrane</keyword>
<keyword evidence="1" id="KW-0472">Membrane</keyword>
<gene>
    <name evidence="2" type="ORF">EV129_11557</name>
</gene>
<keyword evidence="1" id="KW-1133">Transmembrane helix</keyword>
<evidence type="ECO:0000256" key="1">
    <source>
        <dbReference type="SAM" id="Phobius"/>
    </source>
</evidence>
<dbReference type="RefSeq" id="WP_281029319.1">
    <property type="nucleotide sequence ID" value="NZ_SMBK01000015.1"/>
</dbReference>
<dbReference type="Proteomes" id="UP000295507">
    <property type="component" value="Unassembled WGS sequence"/>
</dbReference>